<reference evidence="1 2" key="1">
    <citation type="journal article" date="2019" name="ISME J.">
        <title>Genome analyses of uncultured TG2/ZB3 bacteria in 'Margulisbacteria' specifically attached to ectosymbiotic spirochetes of protists in the termite gut.</title>
        <authorList>
            <person name="Utami Y.D."/>
            <person name="Kuwahara H."/>
            <person name="Igai K."/>
            <person name="Murakami T."/>
            <person name="Sugaya K."/>
            <person name="Morikawa T."/>
            <person name="Nagura Y."/>
            <person name="Yuki M."/>
            <person name="Deevong P."/>
            <person name="Inoue T."/>
            <person name="Kihara K."/>
            <person name="Lo N."/>
            <person name="Yamada A."/>
            <person name="Ohkuma M."/>
            <person name="Hongoh Y."/>
        </authorList>
    </citation>
    <scope>NUCLEOTIDE SEQUENCE [LARGE SCALE GENOMIC DNA]</scope>
    <source>
        <strain evidence="1">NkOx7-01</strain>
    </source>
</reference>
<dbReference type="EMBL" id="BGZN01000188">
    <property type="protein sequence ID" value="GBR75200.1"/>
    <property type="molecule type" value="Genomic_DNA"/>
</dbReference>
<dbReference type="AlphaFoldDB" id="A0A388TE07"/>
<comment type="caution">
    <text evidence="1">The sequence shown here is derived from an EMBL/GenBank/DDBJ whole genome shotgun (WGS) entry which is preliminary data.</text>
</comment>
<dbReference type="Proteomes" id="UP000269352">
    <property type="component" value="Unassembled WGS sequence"/>
</dbReference>
<evidence type="ECO:0000313" key="2">
    <source>
        <dbReference type="Proteomes" id="UP000269352"/>
    </source>
</evidence>
<name>A0A388TE07_TERA1</name>
<proteinExistence type="predicted"/>
<sequence>MREVSFTDFSQNLQKYLGNTETDNVAITKNGVPVLRIVMDDAYHKNKLVKPENNQASISQQLLGIAAGVELSLEELKAERLAKYEHTA</sequence>
<gene>
    <name evidence="1" type="ORF">NO1_2229</name>
</gene>
<evidence type="ECO:0000313" key="1">
    <source>
        <dbReference type="EMBL" id="GBR75200.1"/>
    </source>
</evidence>
<accession>A0A388TE07</accession>
<protein>
    <submittedName>
        <fullName evidence="1">Antitoxin phd</fullName>
    </submittedName>
</protein>
<keyword evidence="2" id="KW-1185">Reference proteome</keyword>
<organism evidence="1 2">
    <name type="scientific">Termititenax aidoneus</name>
    <dbReference type="NCBI Taxonomy" id="2218524"/>
    <lineage>
        <taxon>Bacteria</taxon>
        <taxon>Bacillati</taxon>
        <taxon>Candidatus Margulisiibacteriota</taxon>
        <taxon>Candidatus Termititenacia</taxon>
        <taxon>Candidatus Termititenacales</taxon>
        <taxon>Candidatus Termititenacaceae</taxon>
        <taxon>Candidatus Termititenax</taxon>
    </lineage>
</organism>